<dbReference type="AlphaFoldDB" id="A0A392SHJ2"/>
<dbReference type="EMBL" id="LXQA010379131">
    <property type="protein sequence ID" value="MCI47932.1"/>
    <property type="molecule type" value="Genomic_DNA"/>
</dbReference>
<name>A0A392SHJ2_9FABA</name>
<evidence type="ECO:0000313" key="1">
    <source>
        <dbReference type="EMBL" id="MCI47932.1"/>
    </source>
</evidence>
<sequence length="58" mass="6559">MVSFSLSIIFWPAFKVSPAKHGEEEYINNQEIYRSNETVFLVSHKVLNSGRGHGHGRG</sequence>
<reference evidence="1 2" key="1">
    <citation type="journal article" date="2018" name="Front. Plant Sci.">
        <title>Red Clover (Trifolium pratense) and Zigzag Clover (T. medium) - A Picture of Genomic Similarities and Differences.</title>
        <authorList>
            <person name="Dluhosova J."/>
            <person name="Istvanek J."/>
            <person name="Nedelnik J."/>
            <person name="Repkova J."/>
        </authorList>
    </citation>
    <scope>NUCLEOTIDE SEQUENCE [LARGE SCALE GENOMIC DNA]</scope>
    <source>
        <strain evidence="2">cv. 10/8</strain>
        <tissue evidence="1">Leaf</tissue>
    </source>
</reference>
<protein>
    <submittedName>
        <fullName evidence="1">Uncharacterized protein</fullName>
    </submittedName>
</protein>
<organism evidence="1 2">
    <name type="scientific">Trifolium medium</name>
    <dbReference type="NCBI Taxonomy" id="97028"/>
    <lineage>
        <taxon>Eukaryota</taxon>
        <taxon>Viridiplantae</taxon>
        <taxon>Streptophyta</taxon>
        <taxon>Embryophyta</taxon>
        <taxon>Tracheophyta</taxon>
        <taxon>Spermatophyta</taxon>
        <taxon>Magnoliopsida</taxon>
        <taxon>eudicotyledons</taxon>
        <taxon>Gunneridae</taxon>
        <taxon>Pentapetalae</taxon>
        <taxon>rosids</taxon>
        <taxon>fabids</taxon>
        <taxon>Fabales</taxon>
        <taxon>Fabaceae</taxon>
        <taxon>Papilionoideae</taxon>
        <taxon>50 kb inversion clade</taxon>
        <taxon>NPAAA clade</taxon>
        <taxon>Hologalegina</taxon>
        <taxon>IRL clade</taxon>
        <taxon>Trifolieae</taxon>
        <taxon>Trifolium</taxon>
    </lineage>
</organism>
<proteinExistence type="predicted"/>
<comment type="caution">
    <text evidence="1">The sequence shown here is derived from an EMBL/GenBank/DDBJ whole genome shotgun (WGS) entry which is preliminary data.</text>
</comment>
<accession>A0A392SHJ2</accession>
<feature type="non-terminal residue" evidence="1">
    <location>
        <position position="58"/>
    </location>
</feature>
<dbReference type="Proteomes" id="UP000265520">
    <property type="component" value="Unassembled WGS sequence"/>
</dbReference>
<evidence type="ECO:0000313" key="2">
    <source>
        <dbReference type="Proteomes" id="UP000265520"/>
    </source>
</evidence>
<keyword evidence="2" id="KW-1185">Reference proteome</keyword>